<feature type="transmembrane region" description="Helical" evidence="11">
    <location>
        <begin position="230"/>
        <end position="249"/>
    </location>
</feature>
<name>A0ABN1ESZ0_9PROT</name>
<feature type="transmembrane region" description="Helical" evidence="11">
    <location>
        <begin position="355"/>
        <end position="378"/>
    </location>
</feature>
<evidence type="ECO:0000256" key="3">
    <source>
        <dbReference type="ARBA" id="ARBA00022475"/>
    </source>
</evidence>
<evidence type="ECO:0000256" key="1">
    <source>
        <dbReference type="ARBA" id="ARBA00004651"/>
    </source>
</evidence>
<feature type="transmembrane region" description="Helical" evidence="11">
    <location>
        <begin position="54"/>
        <end position="76"/>
    </location>
</feature>
<reference evidence="13 14" key="1">
    <citation type="journal article" date="2019" name="Int. J. Syst. Evol. Microbiol.">
        <title>The Global Catalogue of Microorganisms (GCM) 10K type strain sequencing project: providing services to taxonomists for standard genome sequencing and annotation.</title>
        <authorList>
            <consortium name="The Broad Institute Genomics Platform"/>
            <consortium name="The Broad Institute Genome Sequencing Center for Infectious Disease"/>
            <person name="Wu L."/>
            <person name="Ma J."/>
        </authorList>
    </citation>
    <scope>NUCLEOTIDE SEQUENCE [LARGE SCALE GENOMIC DNA]</scope>
    <source>
        <strain evidence="13 14">JCM 9933</strain>
    </source>
</reference>
<sequence>MSELEFVALVLAAIGPMLALAKLMGVPQLFVLVGAGLGSAFLPGLPPVRADPQFLLALFLPPLLYAGTVQASVHLLRFALWPGVVVGALVSAATVLAVAAVARLLLPGLDWAPALLLGVVAAVFDTRLFQEAKGRPHVPRAVADALKAREMTSRVVALGTLSLVVASLETGPPDPLVAAGRFLWAVGAGAALGTAIGRAVVWLRERVEPAPVEIAVSIATPYLCSLGARWLGLSLAATVMAGALAVAAVRVDRETGAPRTSSEARISAVAFWEEVSLLVSSAMFFLAGRALPEAMAGLADWPLWRVSGAAATLLLVVLSVQFAFALLSTAMPPVSSVLRERHGEGEGGGASPRTAAAAVMAWASTRSVIGLVVALSLPPAMEDRGLVLVVAALLILGSVVAQGLTLRPAVLAAALGDEAEEEREVALATRAANVAAEEAGDGQDALCAARRTLLELRETDRIGDEVLRKMLRETDLKSRAAEGPAAALPGAPPPQP</sequence>
<feature type="domain" description="Cation/H+ exchanger transmembrane" evidence="12">
    <location>
        <begin position="10"/>
        <end position="410"/>
    </location>
</feature>
<comment type="caution">
    <text evidence="13">The sequence shown here is derived from an EMBL/GenBank/DDBJ whole genome shotgun (WGS) entry which is preliminary data.</text>
</comment>
<evidence type="ECO:0000256" key="7">
    <source>
        <dbReference type="ARBA" id="ARBA00023065"/>
    </source>
</evidence>
<proteinExistence type="predicted"/>
<evidence type="ECO:0000256" key="5">
    <source>
        <dbReference type="ARBA" id="ARBA00022989"/>
    </source>
</evidence>
<protein>
    <recommendedName>
        <fullName evidence="12">Cation/H+ exchanger transmembrane domain-containing protein</fullName>
    </recommendedName>
</protein>
<dbReference type="InterPro" id="IPR006153">
    <property type="entry name" value="Cation/H_exchanger_TM"/>
</dbReference>
<evidence type="ECO:0000256" key="2">
    <source>
        <dbReference type="ARBA" id="ARBA00022448"/>
    </source>
</evidence>
<evidence type="ECO:0000259" key="12">
    <source>
        <dbReference type="Pfam" id="PF00999"/>
    </source>
</evidence>
<evidence type="ECO:0000256" key="11">
    <source>
        <dbReference type="SAM" id="Phobius"/>
    </source>
</evidence>
<evidence type="ECO:0000313" key="14">
    <source>
        <dbReference type="Proteomes" id="UP001501588"/>
    </source>
</evidence>
<gene>
    <name evidence="13" type="ORF">GCM10009416_10420</name>
</gene>
<keyword evidence="2" id="KW-0813">Transport</keyword>
<keyword evidence="4 11" id="KW-0812">Transmembrane</keyword>
<evidence type="ECO:0000256" key="8">
    <source>
        <dbReference type="ARBA" id="ARBA00023136"/>
    </source>
</evidence>
<feature type="transmembrane region" description="Helical" evidence="11">
    <location>
        <begin position="303"/>
        <end position="327"/>
    </location>
</feature>
<keyword evidence="14" id="KW-1185">Reference proteome</keyword>
<evidence type="ECO:0000256" key="6">
    <source>
        <dbReference type="ARBA" id="ARBA00023053"/>
    </source>
</evidence>
<evidence type="ECO:0000256" key="10">
    <source>
        <dbReference type="SAM" id="MobiDB-lite"/>
    </source>
</evidence>
<evidence type="ECO:0000256" key="4">
    <source>
        <dbReference type="ARBA" id="ARBA00022692"/>
    </source>
</evidence>
<feature type="transmembrane region" description="Helical" evidence="11">
    <location>
        <begin position="182"/>
        <end position="201"/>
    </location>
</feature>
<accession>A0ABN1ESZ0</accession>
<feature type="transmembrane region" description="Helical" evidence="11">
    <location>
        <begin position="6"/>
        <end position="24"/>
    </location>
</feature>
<dbReference type="PANTHER" id="PTHR10110:SF86">
    <property type="entry name" value="SODIUM_HYDROGEN EXCHANGER 7"/>
    <property type="match status" value="1"/>
</dbReference>
<keyword evidence="7" id="KW-0406">Ion transport</keyword>
<feature type="transmembrane region" description="Helical" evidence="11">
    <location>
        <begin position="269"/>
        <end position="291"/>
    </location>
</feature>
<keyword evidence="5 11" id="KW-1133">Transmembrane helix</keyword>
<dbReference type="PANTHER" id="PTHR10110">
    <property type="entry name" value="SODIUM/HYDROGEN EXCHANGER"/>
    <property type="match status" value="1"/>
</dbReference>
<organism evidence="13 14">
    <name type="scientific">Craurococcus roseus</name>
    <dbReference type="NCBI Taxonomy" id="77585"/>
    <lineage>
        <taxon>Bacteria</taxon>
        <taxon>Pseudomonadati</taxon>
        <taxon>Pseudomonadota</taxon>
        <taxon>Alphaproteobacteria</taxon>
        <taxon>Acetobacterales</taxon>
        <taxon>Acetobacteraceae</taxon>
        <taxon>Craurococcus</taxon>
    </lineage>
</organism>
<feature type="region of interest" description="Disordered" evidence="10">
    <location>
        <begin position="475"/>
        <end position="496"/>
    </location>
</feature>
<dbReference type="InterPro" id="IPR018422">
    <property type="entry name" value="Cation/H_exchanger_CPA1"/>
</dbReference>
<comment type="subcellular location">
    <subcellularLocation>
        <location evidence="1">Cell membrane</location>
        <topology evidence="1">Multi-pass membrane protein</topology>
    </subcellularLocation>
</comment>
<evidence type="ECO:0000313" key="13">
    <source>
        <dbReference type="EMBL" id="GAA0573659.1"/>
    </source>
</evidence>
<keyword evidence="8 11" id="KW-0472">Membrane</keyword>
<feature type="transmembrane region" description="Helical" evidence="11">
    <location>
        <begin position="385"/>
        <end position="404"/>
    </location>
</feature>
<keyword evidence="9" id="KW-0739">Sodium transport</keyword>
<keyword evidence="6" id="KW-0915">Sodium</keyword>
<keyword evidence="3" id="KW-1003">Cell membrane</keyword>
<dbReference type="Pfam" id="PF00999">
    <property type="entry name" value="Na_H_Exchanger"/>
    <property type="match status" value="1"/>
</dbReference>
<dbReference type="EMBL" id="BAAAFZ010000008">
    <property type="protein sequence ID" value="GAA0573659.1"/>
    <property type="molecule type" value="Genomic_DNA"/>
</dbReference>
<feature type="transmembrane region" description="Helical" evidence="11">
    <location>
        <begin position="83"/>
        <end position="105"/>
    </location>
</feature>
<evidence type="ECO:0000256" key="9">
    <source>
        <dbReference type="ARBA" id="ARBA00023201"/>
    </source>
</evidence>
<dbReference type="Proteomes" id="UP001501588">
    <property type="component" value="Unassembled WGS sequence"/>
</dbReference>
<dbReference type="RefSeq" id="WP_343894098.1">
    <property type="nucleotide sequence ID" value="NZ_BAAAFZ010000008.1"/>
</dbReference>